<dbReference type="InterPro" id="IPR014238">
    <property type="entry name" value="Spore_YlmC/YmxH"/>
</dbReference>
<evidence type="ECO:0000313" key="3">
    <source>
        <dbReference type="Proteomes" id="UP000245423"/>
    </source>
</evidence>
<dbReference type="InterPro" id="IPR027275">
    <property type="entry name" value="PRC-brl_dom"/>
</dbReference>
<protein>
    <recommendedName>
        <fullName evidence="1">PRC-barrel domain-containing protein</fullName>
    </recommendedName>
</protein>
<dbReference type="EMBL" id="LT669839">
    <property type="protein sequence ID" value="SHD77070.1"/>
    <property type="molecule type" value="Genomic_DNA"/>
</dbReference>
<reference evidence="2 3" key="1">
    <citation type="submission" date="2016-11" db="EMBL/GenBank/DDBJ databases">
        <authorList>
            <person name="Manzoor S."/>
        </authorList>
    </citation>
    <scope>NUCLEOTIDE SEQUENCE [LARGE SCALE GENOMIC DNA]</scope>
    <source>
        <strain evidence="2">Clostridium ultunense strain Esp</strain>
    </source>
</reference>
<feature type="domain" description="PRC-barrel" evidence="1">
    <location>
        <begin position="5"/>
        <end position="78"/>
    </location>
</feature>
<dbReference type="Proteomes" id="UP000245423">
    <property type="component" value="Chromosome 1"/>
</dbReference>
<dbReference type="InterPro" id="IPR011033">
    <property type="entry name" value="PRC_barrel-like_sf"/>
</dbReference>
<evidence type="ECO:0000259" key="1">
    <source>
        <dbReference type="Pfam" id="PF05239"/>
    </source>
</evidence>
<organism evidence="2 3">
    <name type="scientific">[Clostridium] ultunense Esp</name>
    <dbReference type="NCBI Taxonomy" id="1288971"/>
    <lineage>
        <taxon>Bacteria</taxon>
        <taxon>Bacillati</taxon>
        <taxon>Bacillota</taxon>
        <taxon>Tissierellia</taxon>
        <taxon>Tissierellales</taxon>
        <taxon>Tepidimicrobiaceae</taxon>
        <taxon>Schnuerera</taxon>
    </lineage>
</organism>
<dbReference type="SUPFAM" id="SSF50346">
    <property type="entry name" value="PRC-barrel domain"/>
    <property type="match status" value="1"/>
</dbReference>
<dbReference type="PANTHER" id="PTHR40061">
    <property type="entry name" value="SPORULATION PROTEIN YLMC-RELATED"/>
    <property type="match status" value="1"/>
</dbReference>
<dbReference type="AlphaFoldDB" id="M1YR75"/>
<name>M1YR75_9FIRM</name>
<dbReference type="NCBIfam" id="TIGR02888">
    <property type="entry name" value="spore_YlmC_YmxH"/>
    <property type="match status" value="1"/>
</dbReference>
<proteinExistence type="predicted"/>
<dbReference type="RefSeq" id="WP_005582716.1">
    <property type="nucleotide sequence ID" value="NZ_LT669839.1"/>
</dbReference>
<keyword evidence="3" id="KW-1185">Reference proteome</keyword>
<gene>
    <name evidence="2" type="primary">ymxH</name>
    <name evidence="2" type="ORF">CUESP1_1707</name>
</gene>
<sequence>MTIMLSQLGGKEIINLNNGERLGIIADTDIVVDKKTGKILKLLVPERKLQFKLFGENIDIEIPWDAVRKIGNDMIIVEL</sequence>
<dbReference type="Pfam" id="PF05239">
    <property type="entry name" value="PRC"/>
    <property type="match status" value="1"/>
</dbReference>
<dbReference type="PANTHER" id="PTHR40061:SF1">
    <property type="entry name" value="SPORULATION PROTEIN YLMC-RELATED"/>
    <property type="match status" value="1"/>
</dbReference>
<evidence type="ECO:0000313" key="2">
    <source>
        <dbReference type="EMBL" id="SHD77070.1"/>
    </source>
</evidence>
<accession>M1YR75</accession>
<dbReference type="Gene3D" id="2.30.30.240">
    <property type="entry name" value="PRC-barrel domain"/>
    <property type="match status" value="1"/>
</dbReference>
<dbReference type="HOGENOM" id="CLU_161336_0_1_9"/>